<evidence type="ECO:0000256" key="4">
    <source>
        <dbReference type="ARBA" id="ARBA00022833"/>
    </source>
</evidence>
<keyword evidence="4" id="KW-0862">Zinc</keyword>
<dbReference type="OrthoDB" id="9782876at2"/>
<protein>
    <submittedName>
        <fullName evidence="6">Peptidase M14</fullName>
    </submittedName>
</protein>
<dbReference type="EMBL" id="JPOS01000012">
    <property type="protein sequence ID" value="KGE88946.1"/>
    <property type="molecule type" value="Genomic_DNA"/>
</dbReference>
<accession>A0A098S9Z8</accession>
<dbReference type="RefSeq" id="WP_044216687.1">
    <property type="nucleotide sequence ID" value="NZ_JBKAGJ010000031.1"/>
</dbReference>
<dbReference type="PANTHER" id="PTHR37326:SF1">
    <property type="entry name" value="BLL3975 PROTEIN"/>
    <property type="match status" value="1"/>
</dbReference>
<dbReference type="GO" id="GO:0046872">
    <property type="term" value="F:metal ion binding"/>
    <property type="evidence" value="ECO:0007669"/>
    <property type="project" value="UniProtKB-KW"/>
</dbReference>
<feature type="domain" description="Succinylglutamate desuccinylase/Aspartoacylase catalytic" evidence="5">
    <location>
        <begin position="52"/>
        <end position="229"/>
    </location>
</feature>
<evidence type="ECO:0000259" key="5">
    <source>
        <dbReference type="Pfam" id="PF24827"/>
    </source>
</evidence>
<keyword evidence="3" id="KW-0378">Hydrolase</keyword>
<dbReference type="GO" id="GO:0016811">
    <property type="term" value="F:hydrolase activity, acting on carbon-nitrogen (but not peptide) bonds, in linear amides"/>
    <property type="evidence" value="ECO:0007669"/>
    <property type="project" value="InterPro"/>
</dbReference>
<dbReference type="GO" id="GO:0016788">
    <property type="term" value="F:hydrolase activity, acting on ester bonds"/>
    <property type="evidence" value="ECO:0007669"/>
    <property type="project" value="InterPro"/>
</dbReference>
<name>A0A098S9Z8_9BACT</name>
<dbReference type="PANTHER" id="PTHR37326">
    <property type="entry name" value="BLL3975 PROTEIN"/>
    <property type="match status" value="1"/>
</dbReference>
<dbReference type="Proteomes" id="UP000029736">
    <property type="component" value="Unassembled WGS sequence"/>
</dbReference>
<gene>
    <name evidence="6" type="ORF">IX84_03895</name>
</gene>
<sequence length="328" mass="35733">MYQSATYAVLSELDPGQVPAGTIQKYWLPMITDGVGAPVRLPVLIARGKKEGPVLGLTAAIHGNELNGIPVIQRLFAALDASELSGTVIGVPVMNIPGLMLEQRKFNDGVDLNRIAPGDPDGNLSQVYIYRLIERVLRHFDYLIDLHTASAGRINSWYIRADMSQPETARMAMLQNPEIILHNLPNDRTFRGAAANLGIPAITLELRDPHVFQHDVIKDALLGVRNVLHDLGMLKGQVEHTVDTTVVCPKSNWWYTDEGGILTVIPKLGQLVAPGDTLAEVRSVFGTLTKTYRSDKVGVIIGKSVSPINPTGSRIVHLGHNPKIVSTS</sequence>
<dbReference type="InterPro" id="IPR043795">
    <property type="entry name" value="N-alpha-Ac-DABA-like"/>
</dbReference>
<evidence type="ECO:0000313" key="6">
    <source>
        <dbReference type="EMBL" id="KGE88946.1"/>
    </source>
</evidence>
<dbReference type="SUPFAM" id="SSF53187">
    <property type="entry name" value="Zn-dependent exopeptidases"/>
    <property type="match status" value="1"/>
</dbReference>
<dbReference type="STRING" id="1524460.IX84_03895"/>
<keyword evidence="7" id="KW-1185">Reference proteome</keyword>
<dbReference type="InterPro" id="IPR055438">
    <property type="entry name" value="AstE_AspA_cat"/>
</dbReference>
<dbReference type="CDD" id="cd06251">
    <property type="entry name" value="M14_ASTE_ASPA-like"/>
    <property type="match status" value="1"/>
</dbReference>
<evidence type="ECO:0000256" key="2">
    <source>
        <dbReference type="ARBA" id="ARBA00022723"/>
    </source>
</evidence>
<comment type="caution">
    <text evidence="6">The sequence shown here is derived from an EMBL/GenBank/DDBJ whole genome shotgun (WGS) entry which is preliminary data.</text>
</comment>
<organism evidence="6 7">
    <name type="scientific">Phaeodactylibacter xiamenensis</name>
    <dbReference type="NCBI Taxonomy" id="1524460"/>
    <lineage>
        <taxon>Bacteria</taxon>
        <taxon>Pseudomonadati</taxon>
        <taxon>Bacteroidota</taxon>
        <taxon>Saprospiria</taxon>
        <taxon>Saprospirales</taxon>
        <taxon>Haliscomenobacteraceae</taxon>
        <taxon>Phaeodactylibacter</taxon>
    </lineage>
</organism>
<reference evidence="6 7" key="1">
    <citation type="journal article" date="2014" name="Int. J. Syst. Evol. Microbiol.">
        <title>Phaeodactylibacter xiamenensis gen. nov., sp. nov., a member of the family Saprospiraceae isolated from the marine alga Phaeodactylum tricornutum.</title>
        <authorList>
            <person name="Chen Z.Jr."/>
            <person name="Lei X."/>
            <person name="Lai Q."/>
            <person name="Li Y."/>
            <person name="Zhang B."/>
            <person name="Zhang J."/>
            <person name="Zhang H."/>
            <person name="Yang L."/>
            <person name="Zheng W."/>
            <person name="Tian Y."/>
            <person name="Yu Z."/>
            <person name="Xu H.Jr."/>
            <person name="Zheng T."/>
        </authorList>
    </citation>
    <scope>NUCLEOTIDE SEQUENCE [LARGE SCALE GENOMIC DNA]</scope>
    <source>
        <strain evidence="6 7">KD52</strain>
    </source>
</reference>
<dbReference type="AlphaFoldDB" id="A0A098S9Z8"/>
<keyword evidence="2" id="KW-0479">Metal-binding</keyword>
<proteinExistence type="predicted"/>
<dbReference type="PIRSF" id="PIRSF039012">
    <property type="entry name" value="ASP"/>
    <property type="match status" value="1"/>
</dbReference>
<evidence type="ECO:0000313" key="7">
    <source>
        <dbReference type="Proteomes" id="UP000029736"/>
    </source>
</evidence>
<evidence type="ECO:0000256" key="3">
    <source>
        <dbReference type="ARBA" id="ARBA00022801"/>
    </source>
</evidence>
<dbReference type="InterPro" id="IPR053138">
    <property type="entry name" value="N-alpha-Ac-DABA_deacetylase"/>
</dbReference>
<dbReference type="Gene3D" id="3.40.630.10">
    <property type="entry name" value="Zn peptidases"/>
    <property type="match status" value="1"/>
</dbReference>
<dbReference type="Pfam" id="PF24827">
    <property type="entry name" value="AstE_AspA_cat"/>
    <property type="match status" value="1"/>
</dbReference>
<evidence type="ECO:0000256" key="1">
    <source>
        <dbReference type="ARBA" id="ARBA00001947"/>
    </source>
</evidence>
<comment type="cofactor">
    <cofactor evidence="1">
        <name>Zn(2+)</name>
        <dbReference type="ChEBI" id="CHEBI:29105"/>
    </cofactor>
</comment>